<evidence type="ECO:0000313" key="2">
    <source>
        <dbReference type="EMBL" id="SFD91399.1"/>
    </source>
</evidence>
<dbReference type="OrthoDB" id="951012at2"/>
<dbReference type="PANTHER" id="PTHR35340">
    <property type="entry name" value="PQQ ENZYME REPEAT PROTEIN-RELATED"/>
    <property type="match status" value="1"/>
</dbReference>
<accession>A0A1I1W8S6</accession>
<dbReference type="Pfam" id="PF17425">
    <property type="entry name" value="Arylsulfotran_N"/>
    <property type="match status" value="1"/>
</dbReference>
<dbReference type="EMBL" id="FOLQ01000008">
    <property type="protein sequence ID" value="SFD91399.1"/>
    <property type="molecule type" value="Genomic_DNA"/>
</dbReference>
<dbReference type="PANTHER" id="PTHR35340:SF10">
    <property type="entry name" value="CYTOPLASMIC PROTEIN"/>
    <property type="match status" value="1"/>
</dbReference>
<dbReference type="InterPro" id="IPR053143">
    <property type="entry name" value="Arylsulfate_ST"/>
</dbReference>
<dbReference type="RefSeq" id="WP_093829570.1">
    <property type="nucleotide sequence ID" value="NZ_FOLQ01000008.1"/>
</dbReference>
<dbReference type="GO" id="GO:0004062">
    <property type="term" value="F:aryl sulfotransferase activity"/>
    <property type="evidence" value="ECO:0007669"/>
    <property type="project" value="InterPro"/>
</dbReference>
<gene>
    <name evidence="2" type="ORF">SAMN05216167_108175</name>
</gene>
<keyword evidence="2" id="KW-0808">Transferase</keyword>
<sequence length="715" mass="78137">MKKQLFKLNACLLIAFSVGIQMDSKAGIPVVKAKADEHASLVLSEKVTRVADKDHPVKMDKVTLRSNKVIIPNLSPTVLMDDLNFSSAATNVPRDFLVTINETNNSSTAGLISFRVFKLSAFTITYSTTSGTSNVYPGVANSNSDWDFSETNSYITVTSKTGLMIEANSNKVVGFSITRRTGVPDHTQQNMTVSVVANSGGEQDVSDNIAGAKVNATNTPSPLAFTIAADSIKLNPYGYSPLSALVNFSVSALGKTFISVRGKHGKITYVEHLFNDNGLRHSIPLIGLYANYANTVDIRVISASGDTLAKSTIIVQTGDLPPSMPTSIVAAPFDESKVAPGLILVSNYSVGAPHTPFFMDAYGEIRWILDYRSHPQLNTLNYEDGISRLRNGNFFFGDSRTQAIYEIDLLGKVINSWNVSAMGYTFHHEVREKPNGNFIVTANKPGSTYKDGVSPTVEDFVIEIDRQSGSLSTVWDLKESLDETRTNLTTPDGVQPASDWFHGNAVEYDSTDNTIMVSGRTQGVVKLDYTNHVKWILSAHSGWTTNRRGEDLNQFLLKPLDATGNLITDAGVIAGTAVAPDFEWNWYQHNITQLPNGDKLIFDNGSVREFNPSAAKYSRSVSYRIDPVNLTVQQTWTYGKERGIDTYSKVISSAQFLPTSNHVVFGPGYQVVNTTGQGGKVVEIDFATKQVVSEISISSTNQFGFHRSKKISAYP</sequence>
<proteinExistence type="predicted"/>
<dbReference type="InterPro" id="IPR035391">
    <property type="entry name" value="Arylsulfotran_N"/>
</dbReference>
<protein>
    <submittedName>
        <fullName evidence="2">Arylsulfate sulfotransferase</fullName>
    </submittedName>
</protein>
<dbReference type="SUPFAM" id="SSF50998">
    <property type="entry name" value="Quinoprotein alcohol dehydrogenase-like"/>
    <property type="match status" value="1"/>
</dbReference>
<dbReference type="InterPro" id="IPR011047">
    <property type="entry name" value="Quinoprotein_ADH-like_sf"/>
</dbReference>
<dbReference type="AlphaFoldDB" id="A0A1I1W8S6"/>
<name>A0A1I1W8S6_9BACT</name>
<evidence type="ECO:0000313" key="3">
    <source>
        <dbReference type="Proteomes" id="UP000198598"/>
    </source>
</evidence>
<dbReference type="Pfam" id="PF05935">
    <property type="entry name" value="Arylsulfotrans"/>
    <property type="match status" value="1"/>
</dbReference>
<organism evidence="2 3">
    <name type="scientific">Spirosoma endophyticum</name>
    <dbReference type="NCBI Taxonomy" id="662367"/>
    <lineage>
        <taxon>Bacteria</taxon>
        <taxon>Pseudomonadati</taxon>
        <taxon>Bacteroidota</taxon>
        <taxon>Cytophagia</taxon>
        <taxon>Cytophagales</taxon>
        <taxon>Cytophagaceae</taxon>
        <taxon>Spirosoma</taxon>
    </lineage>
</organism>
<dbReference type="Proteomes" id="UP000198598">
    <property type="component" value="Unassembled WGS sequence"/>
</dbReference>
<dbReference type="InterPro" id="IPR038477">
    <property type="entry name" value="ASST_N_sf"/>
</dbReference>
<dbReference type="STRING" id="662367.SAMN05216167_108175"/>
<keyword evidence="3" id="KW-1185">Reference proteome</keyword>
<feature type="domain" description="Arylsulfotransferase N-terminal" evidence="1">
    <location>
        <begin position="231"/>
        <end position="317"/>
    </location>
</feature>
<evidence type="ECO:0000259" key="1">
    <source>
        <dbReference type="Pfam" id="PF17425"/>
    </source>
</evidence>
<dbReference type="Gene3D" id="2.60.40.3100">
    <property type="entry name" value="Arylsulphate sulphotransferase monomer, N-terminal domain"/>
    <property type="match status" value="1"/>
</dbReference>
<reference evidence="2 3" key="1">
    <citation type="submission" date="2016-10" db="EMBL/GenBank/DDBJ databases">
        <authorList>
            <person name="de Groot N.N."/>
        </authorList>
    </citation>
    <scope>NUCLEOTIDE SEQUENCE [LARGE SCALE GENOMIC DNA]</scope>
    <source>
        <strain evidence="2 3">DSM 26130</strain>
    </source>
</reference>
<dbReference type="InterPro" id="IPR010262">
    <property type="entry name" value="Arylsulfotransferase_bact"/>
</dbReference>